<dbReference type="PANTHER" id="PTHR15549:SF26">
    <property type="entry name" value="AXIAL BUDDING PATTERN PROTEIN 2-RELATED"/>
    <property type="match status" value="1"/>
</dbReference>
<feature type="region of interest" description="Disordered" evidence="5">
    <location>
        <begin position="296"/>
        <end position="398"/>
    </location>
</feature>
<dbReference type="OrthoDB" id="2757214at2759"/>
<feature type="chain" id="PRO_5007879883" description="Mid2 domain-containing protein" evidence="7">
    <location>
        <begin position="28"/>
        <end position="398"/>
    </location>
</feature>
<dbReference type="EMBL" id="KV417495">
    <property type="protein sequence ID" value="KZP30169.1"/>
    <property type="molecule type" value="Genomic_DNA"/>
</dbReference>
<dbReference type="GO" id="GO:0016020">
    <property type="term" value="C:membrane"/>
    <property type="evidence" value="ECO:0007669"/>
    <property type="project" value="UniProtKB-SubCell"/>
</dbReference>
<comment type="subcellular location">
    <subcellularLocation>
        <location evidence="1">Membrane</location>
        <topology evidence="1">Single-pass membrane protein</topology>
    </subcellularLocation>
</comment>
<reference evidence="8 9" key="1">
    <citation type="journal article" date="2016" name="Mol. Biol. Evol.">
        <title>Comparative Genomics of Early-Diverging Mushroom-Forming Fungi Provides Insights into the Origins of Lignocellulose Decay Capabilities.</title>
        <authorList>
            <person name="Nagy L.G."/>
            <person name="Riley R."/>
            <person name="Tritt A."/>
            <person name="Adam C."/>
            <person name="Daum C."/>
            <person name="Floudas D."/>
            <person name="Sun H."/>
            <person name="Yadav J.S."/>
            <person name="Pangilinan J."/>
            <person name="Larsson K.H."/>
            <person name="Matsuura K."/>
            <person name="Barry K."/>
            <person name="Labutti K."/>
            <person name="Kuo R."/>
            <person name="Ohm R.A."/>
            <person name="Bhattacharya S.S."/>
            <person name="Shirouzu T."/>
            <person name="Yoshinaga Y."/>
            <person name="Martin F.M."/>
            <person name="Grigoriev I.V."/>
            <person name="Hibbett D.S."/>
        </authorList>
    </citation>
    <scope>NUCLEOTIDE SEQUENCE [LARGE SCALE GENOMIC DNA]</scope>
    <source>
        <strain evidence="8 9">CBS 109695</strain>
    </source>
</reference>
<evidence type="ECO:0000256" key="1">
    <source>
        <dbReference type="ARBA" id="ARBA00004167"/>
    </source>
</evidence>
<evidence type="ECO:0008006" key="10">
    <source>
        <dbReference type="Google" id="ProtNLM"/>
    </source>
</evidence>
<evidence type="ECO:0000256" key="3">
    <source>
        <dbReference type="ARBA" id="ARBA00022989"/>
    </source>
</evidence>
<keyword evidence="4 6" id="KW-0472">Membrane</keyword>
<gene>
    <name evidence="8" type="ORF">FIBSPDRAFT_1038511</name>
</gene>
<protein>
    <recommendedName>
        <fullName evidence="10">Mid2 domain-containing protein</fullName>
    </recommendedName>
</protein>
<evidence type="ECO:0000256" key="2">
    <source>
        <dbReference type="ARBA" id="ARBA00022692"/>
    </source>
</evidence>
<feature type="signal peptide" evidence="7">
    <location>
        <begin position="1"/>
        <end position="27"/>
    </location>
</feature>
<keyword evidence="2 6" id="KW-0812">Transmembrane</keyword>
<feature type="transmembrane region" description="Helical" evidence="6">
    <location>
        <begin position="245"/>
        <end position="268"/>
    </location>
</feature>
<keyword evidence="7" id="KW-0732">Signal</keyword>
<proteinExistence type="predicted"/>
<keyword evidence="9" id="KW-1185">Reference proteome</keyword>
<evidence type="ECO:0000256" key="6">
    <source>
        <dbReference type="SAM" id="Phobius"/>
    </source>
</evidence>
<evidence type="ECO:0000313" key="8">
    <source>
        <dbReference type="EMBL" id="KZP30169.1"/>
    </source>
</evidence>
<keyword evidence="3 6" id="KW-1133">Transmembrane helix</keyword>
<organism evidence="8 9">
    <name type="scientific">Athelia psychrophila</name>
    <dbReference type="NCBI Taxonomy" id="1759441"/>
    <lineage>
        <taxon>Eukaryota</taxon>
        <taxon>Fungi</taxon>
        <taxon>Dikarya</taxon>
        <taxon>Basidiomycota</taxon>
        <taxon>Agaricomycotina</taxon>
        <taxon>Agaricomycetes</taxon>
        <taxon>Agaricomycetidae</taxon>
        <taxon>Atheliales</taxon>
        <taxon>Atheliaceae</taxon>
        <taxon>Athelia</taxon>
    </lineage>
</organism>
<evidence type="ECO:0000256" key="7">
    <source>
        <dbReference type="SAM" id="SignalP"/>
    </source>
</evidence>
<dbReference type="Proteomes" id="UP000076532">
    <property type="component" value="Unassembled WGS sequence"/>
</dbReference>
<evidence type="ECO:0000256" key="5">
    <source>
        <dbReference type="SAM" id="MobiDB-lite"/>
    </source>
</evidence>
<dbReference type="AlphaFoldDB" id="A0A166T4B0"/>
<feature type="compositionally biased region" description="Polar residues" evidence="5">
    <location>
        <begin position="316"/>
        <end position="335"/>
    </location>
</feature>
<dbReference type="PANTHER" id="PTHR15549">
    <property type="entry name" value="PAIRED IMMUNOGLOBULIN-LIKE TYPE 2 RECEPTOR"/>
    <property type="match status" value="1"/>
</dbReference>
<name>A0A166T4B0_9AGAM</name>
<dbReference type="STRING" id="436010.A0A166T4B0"/>
<accession>A0A166T4B0</accession>
<dbReference type="InterPro" id="IPR051694">
    <property type="entry name" value="Immunoregulatory_rcpt-like"/>
</dbReference>
<dbReference type="GO" id="GO:0071944">
    <property type="term" value="C:cell periphery"/>
    <property type="evidence" value="ECO:0007669"/>
    <property type="project" value="UniProtKB-ARBA"/>
</dbReference>
<sequence length="398" mass="42153">MSAMAVMPHRFIISTWVLSLYLLVVQAAGNTTCKTSSLDWYTSVVGETPYISVTQTDMQQRLCVWSLSTFLASLNSVVDTVGALSANTPPDTCATADQVSSCCCNSVAFALSMMCLNCQQGYGSLQNGDYGIDAGAGAYQIYSASCGVPRNLSLPTDIQTAACNKKLKIDNDLYTLFWSNGSWSVAYTRETMQKNMLSHSNNTFTHCASTTVSNTTVSSTPSSTISMPASTTTPIKASSSLSGGAIGGIAIGAVAVLAVVIGGLFWLYRRYGHRTSADKIRPTREMEEVAMDIEPFRPDGPDANFDPFSMEASPANVPQNSLTSRYTASQPSTMPSRKHLLAVQDSSGGGSASSAAHPLSPTSNASSEPLPEHHQDAGPLGRSPSGRLPPAYGDQTPY</sequence>
<evidence type="ECO:0000256" key="4">
    <source>
        <dbReference type="ARBA" id="ARBA00023136"/>
    </source>
</evidence>
<evidence type="ECO:0000313" key="9">
    <source>
        <dbReference type="Proteomes" id="UP000076532"/>
    </source>
</evidence>